<keyword evidence="1" id="KW-0805">Transcription regulation</keyword>
<sequence length="140" mass="15813">MASEIKENSTNAYNLKILASSCEVNEILTNISPRWKMQILYSISKGVYQFSKLKEAFPSLSDQVLGKRLGELTEENLVSKTVLTDKIPTQIVYQVTEKGKELLAIILDLHLWGQKYWAIENTNACSFSNSELPLNEETAL</sequence>
<gene>
    <name evidence="5" type="ORF">SAMN04487995_5071</name>
</gene>
<dbReference type="Proteomes" id="UP000199532">
    <property type="component" value="Unassembled WGS sequence"/>
</dbReference>
<dbReference type="GO" id="GO:0003677">
    <property type="term" value="F:DNA binding"/>
    <property type="evidence" value="ECO:0007669"/>
    <property type="project" value="UniProtKB-KW"/>
</dbReference>
<name>A0A1H6ZP35_9BACT</name>
<keyword evidence="3" id="KW-0804">Transcription</keyword>
<accession>A0A1H6ZP35</accession>
<organism evidence="5 6">
    <name type="scientific">Dyadobacter koreensis</name>
    <dbReference type="NCBI Taxonomy" id="408657"/>
    <lineage>
        <taxon>Bacteria</taxon>
        <taxon>Pseudomonadati</taxon>
        <taxon>Bacteroidota</taxon>
        <taxon>Cytophagia</taxon>
        <taxon>Cytophagales</taxon>
        <taxon>Spirosomataceae</taxon>
        <taxon>Dyadobacter</taxon>
    </lineage>
</organism>
<evidence type="ECO:0000256" key="2">
    <source>
        <dbReference type="ARBA" id="ARBA00023125"/>
    </source>
</evidence>
<evidence type="ECO:0000313" key="5">
    <source>
        <dbReference type="EMBL" id="SEJ50575.1"/>
    </source>
</evidence>
<reference evidence="5 6" key="1">
    <citation type="submission" date="2016-10" db="EMBL/GenBank/DDBJ databases">
        <authorList>
            <person name="de Groot N.N."/>
        </authorList>
    </citation>
    <scope>NUCLEOTIDE SEQUENCE [LARGE SCALE GENOMIC DNA]</scope>
    <source>
        <strain evidence="5 6">DSM 19938</strain>
    </source>
</reference>
<dbReference type="InterPro" id="IPR002577">
    <property type="entry name" value="HTH_HxlR"/>
</dbReference>
<dbReference type="InterPro" id="IPR036388">
    <property type="entry name" value="WH-like_DNA-bd_sf"/>
</dbReference>
<evidence type="ECO:0000256" key="1">
    <source>
        <dbReference type="ARBA" id="ARBA00023015"/>
    </source>
</evidence>
<dbReference type="Pfam" id="PF01638">
    <property type="entry name" value="HxlR"/>
    <property type="match status" value="1"/>
</dbReference>
<keyword evidence="6" id="KW-1185">Reference proteome</keyword>
<proteinExistence type="predicted"/>
<dbReference type="AlphaFoldDB" id="A0A1H6ZP35"/>
<keyword evidence="2" id="KW-0238">DNA-binding</keyword>
<protein>
    <submittedName>
        <fullName evidence="5">Transcriptional regulator, HxlR family</fullName>
    </submittedName>
</protein>
<dbReference type="PROSITE" id="PS51118">
    <property type="entry name" value="HTH_HXLR"/>
    <property type="match status" value="1"/>
</dbReference>
<evidence type="ECO:0000313" key="6">
    <source>
        <dbReference type="Proteomes" id="UP000199532"/>
    </source>
</evidence>
<dbReference type="STRING" id="408657.SAMN04487995_5071"/>
<dbReference type="Gene3D" id="1.10.10.10">
    <property type="entry name" value="Winged helix-like DNA-binding domain superfamily/Winged helix DNA-binding domain"/>
    <property type="match status" value="1"/>
</dbReference>
<feature type="domain" description="HTH hxlR-type" evidence="4">
    <location>
        <begin position="22"/>
        <end position="121"/>
    </location>
</feature>
<dbReference type="PANTHER" id="PTHR33204">
    <property type="entry name" value="TRANSCRIPTIONAL REGULATOR, MARR FAMILY"/>
    <property type="match status" value="1"/>
</dbReference>
<dbReference type="RefSeq" id="WP_090339720.1">
    <property type="nucleotide sequence ID" value="NZ_FNXY01000008.1"/>
</dbReference>
<evidence type="ECO:0000259" key="4">
    <source>
        <dbReference type="PROSITE" id="PS51118"/>
    </source>
</evidence>
<dbReference type="PANTHER" id="PTHR33204:SF18">
    <property type="entry name" value="TRANSCRIPTIONAL REGULATORY PROTEIN"/>
    <property type="match status" value="1"/>
</dbReference>
<evidence type="ECO:0000256" key="3">
    <source>
        <dbReference type="ARBA" id="ARBA00023163"/>
    </source>
</evidence>
<dbReference type="SUPFAM" id="SSF46785">
    <property type="entry name" value="Winged helix' DNA-binding domain"/>
    <property type="match status" value="1"/>
</dbReference>
<dbReference type="OrthoDB" id="7678715at2"/>
<dbReference type="EMBL" id="FNXY01000008">
    <property type="protein sequence ID" value="SEJ50575.1"/>
    <property type="molecule type" value="Genomic_DNA"/>
</dbReference>
<dbReference type="InterPro" id="IPR036390">
    <property type="entry name" value="WH_DNA-bd_sf"/>
</dbReference>